<feature type="compositionally biased region" description="Gly residues" evidence="1">
    <location>
        <begin position="126"/>
        <end position="139"/>
    </location>
</feature>
<feature type="compositionally biased region" description="Acidic residues" evidence="1">
    <location>
        <begin position="204"/>
        <end position="213"/>
    </location>
</feature>
<organism evidence="2 3">
    <name type="scientific">Pelagicoccus enzymogenes</name>
    <dbReference type="NCBI Taxonomy" id="2773457"/>
    <lineage>
        <taxon>Bacteria</taxon>
        <taxon>Pseudomonadati</taxon>
        <taxon>Verrucomicrobiota</taxon>
        <taxon>Opitutia</taxon>
        <taxon>Puniceicoccales</taxon>
        <taxon>Pelagicoccaceae</taxon>
        <taxon>Pelagicoccus</taxon>
    </lineage>
</organism>
<dbReference type="AlphaFoldDB" id="A0A927IFQ0"/>
<protein>
    <submittedName>
        <fullName evidence="2">Uncharacterized protein</fullName>
    </submittedName>
</protein>
<evidence type="ECO:0000256" key="1">
    <source>
        <dbReference type="SAM" id="MobiDB-lite"/>
    </source>
</evidence>
<evidence type="ECO:0000313" key="2">
    <source>
        <dbReference type="EMBL" id="MBD5780342.1"/>
    </source>
</evidence>
<reference evidence="2" key="1">
    <citation type="submission" date="2020-09" db="EMBL/GenBank/DDBJ databases">
        <title>Pelagicoccus enzymogenes sp. nov. with an EPS production, isolated from marine sediment.</title>
        <authorList>
            <person name="Feng X."/>
        </authorList>
    </citation>
    <scope>NUCLEOTIDE SEQUENCE</scope>
    <source>
        <strain evidence="2">NFK12</strain>
    </source>
</reference>
<gene>
    <name evidence="2" type="ORF">IEN85_12645</name>
</gene>
<evidence type="ECO:0000313" key="3">
    <source>
        <dbReference type="Proteomes" id="UP000622317"/>
    </source>
</evidence>
<proteinExistence type="predicted"/>
<keyword evidence="3" id="KW-1185">Reference proteome</keyword>
<accession>A0A927IFQ0</accession>
<feature type="compositionally biased region" description="Acidic residues" evidence="1">
    <location>
        <begin position="146"/>
        <end position="157"/>
    </location>
</feature>
<name>A0A927IFQ0_9BACT</name>
<dbReference type="RefSeq" id="WP_191617450.1">
    <property type="nucleotide sequence ID" value="NZ_JACYFG010000036.1"/>
</dbReference>
<feature type="region of interest" description="Disordered" evidence="1">
    <location>
        <begin position="120"/>
        <end position="231"/>
    </location>
</feature>
<comment type="caution">
    <text evidence="2">The sequence shown here is derived from an EMBL/GenBank/DDBJ whole genome shotgun (WGS) entry which is preliminary data.</text>
</comment>
<sequence length="231" mass="24520">MKVHTIEIASAIEQELKSFLKDWGGGYPMKFTRFIDTGGRQTDLYVYTAEPGASPWMIVRIKCVMKSDQGECIQVFVNVAGKPTAHEETLVSPEVWKLPALADRVLTFAKNDMLAKVAEGGDSLPEGGGAGNLGSGSKGELGEGTSSDDDEDYDDLDTAGILAGDGGGASMDFNPEDVIAQANSGSEDDVDPSDLIAQMNAEGEGSDGDDVDDPSSLIQQMNEESDEEEDK</sequence>
<dbReference type="EMBL" id="JACYFG010000036">
    <property type="protein sequence ID" value="MBD5780342.1"/>
    <property type="molecule type" value="Genomic_DNA"/>
</dbReference>
<dbReference type="Proteomes" id="UP000622317">
    <property type="component" value="Unassembled WGS sequence"/>
</dbReference>